<dbReference type="EMBL" id="BAAAYX010000035">
    <property type="protein sequence ID" value="GAA3720181.1"/>
    <property type="molecule type" value="Genomic_DNA"/>
</dbReference>
<dbReference type="CDD" id="cd08023">
    <property type="entry name" value="GH16_laminarinase_like"/>
    <property type="match status" value="1"/>
</dbReference>
<dbReference type="Pfam" id="PF00722">
    <property type="entry name" value="Glyco_hydro_16"/>
    <property type="match status" value="1"/>
</dbReference>
<dbReference type="RefSeq" id="WP_344814754.1">
    <property type="nucleotide sequence ID" value="NZ_BAAAYX010000035.1"/>
</dbReference>
<dbReference type="PROSITE" id="PS51762">
    <property type="entry name" value="GH16_2"/>
    <property type="match status" value="1"/>
</dbReference>
<comment type="caution">
    <text evidence="3">The sequence shown here is derived from an EMBL/GenBank/DDBJ whole genome shotgun (WGS) entry which is preliminary data.</text>
</comment>
<organism evidence="3 4">
    <name type="scientific">Microlunatus aurantiacus</name>
    <dbReference type="NCBI Taxonomy" id="446786"/>
    <lineage>
        <taxon>Bacteria</taxon>
        <taxon>Bacillati</taxon>
        <taxon>Actinomycetota</taxon>
        <taxon>Actinomycetes</taxon>
        <taxon>Propionibacteriales</taxon>
        <taxon>Propionibacteriaceae</taxon>
        <taxon>Microlunatus</taxon>
    </lineage>
</organism>
<feature type="domain" description="GH16" evidence="2">
    <location>
        <begin position="31"/>
        <end position="284"/>
    </location>
</feature>
<protein>
    <recommendedName>
        <fullName evidence="2">GH16 domain-containing protein</fullName>
    </recommendedName>
</protein>
<dbReference type="PANTHER" id="PTHR10963">
    <property type="entry name" value="GLYCOSYL HYDROLASE-RELATED"/>
    <property type="match status" value="1"/>
</dbReference>
<dbReference type="InterPro" id="IPR050546">
    <property type="entry name" value="Glycosyl_Hydrlase_16"/>
</dbReference>
<dbReference type="Proteomes" id="UP001500051">
    <property type="component" value="Unassembled WGS sequence"/>
</dbReference>
<sequence length="284" mass="31176">MTDRPRPRPRRRWPWLLVVAVLATVIATVAVRQAGDPAPTTTSGASRVVLDENFDGGTLDGSRWNTCHWWDKEGCTIASNNELEWYRPEQVAVADGALRLTAAPNRFDASDGNSYDFTSGMVTTGPTPDDDDAKVAITYGTVEARFRAPAGRGLWPAIWLLPASKESRPEIDLLEMIGQDPSELILHYHPKDRDADSPSRRVRVSNPDLAEDWHTVGVIWTPGKLVYTLDGKPIWTVTGQQVPSEPMYLVMNLAVGGAYPGPPDASTAFPATFEIDYVRMSTGA</sequence>
<proteinExistence type="inferred from homology"/>
<dbReference type="Gene3D" id="2.60.120.200">
    <property type="match status" value="1"/>
</dbReference>
<dbReference type="PANTHER" id="PTHR10963:SF55">
    <property type="entry name" value="GLYCOSIDE HYDROLASE FAMILY 16 PROTEIN"/>
    <property type="match status" value="1"/>
</dbReference>
<keyword evidence="4" id="KW-1185">Reference proteome</keyword>
<gene>
    <name evidence="3" type="ORF">GCM10022204_45410</name>
</gene>
<reference evidence="4" key="1">
    <citation type="journal article" date="2019" name="Int. J. Syst. Evol. Microbiol.">
        <title>The Global Catalogue of Microorganisms (GCM) 10K type strain sequencing project: providing services to taxonomists for standard genome sequencing and annotation.</title>
        <authorList>
            <consortium name="The Broad Institute Genomics Platform"/>
            <consortium name="The Broad Institute Genome Sequencing Center for Infectious Disease"/>
            <person name="Wu L."/>
            <person name="Ma J."/>
        </authorList>
    </citation>
    <scope>NUCLEOTIDE SEQUENCE [LARGE SCALE GENOMIC DNA]</scope>
    <source>
        <strain evidence="4">JCM 16548</strain>
    </source>
</reference>
<evidence type="ECO:0000313" key="3">
    <source>
        <dbReference type="EMBL" id="GAA3720181.1"/>
    </source>
</evidence>
<evidence type="ECO:0000256" key="1">
    <source>
        <dbReference type="ARBA" id="ARBA00006865"/>
    </source>
</evidence>
<comment type="similarity">
    <text evidence="1">Belongs to the glycosyl hydrolase 16 family.</text>
</comment>
<evidence type="ECO:0000313" key="4">
    <source>
        <dbReference type="Proteomes" id="UP001500051"/>
    </source>
</evidence>
<evidence type="ECO:0000259" key="2">
    <source>
        <dbReference type="PROSITE" id="PS51762"/>
    </source>
</evidence>
<name>A0ABP7ELW9_9ACTN</name>
<accession>A0ABP7ELW9</accession>
<dbReference type="InterPro" id="IPR013320">
    <property type="entry name" value="ConA-like_dom_sf"/>
</dbReference>
<dbReference type="SUPFAM" id="SSF49899">
    <property type="entry name" value="Concanavalin A-like lectins/glucanases"/>
    <property type="match status" value="1"/>
</dbReference>
<dbReference type="InterPro" id="IPR000757">
    <property type="entry name" value="Beta-glucanase-like"/>
</dbReference>